<keyword evidence="2" id="KW-1185">Reference proteome</keyword>
<gene>
    <name evidence="1" type="ORF">GX50_08803</name>
</gene>
<proteinExistence type="predicted"/>
<name>A0A2B7Z525_9EURO</name>
<dbReference type="Proteomes" id="UP000226031">
    <property type="component" value="Unassembled WGS sequence"/>
</dbReference>
<feature type="non-terminal residue" evidence="1">
    <location>
        <position position="1"/>
    </location>
</feature>
<evidence type="ECO:0000313" key="1">
    <source>
        <dbReference type="EMBL" id="PGH28461.1"/>
    </source>
</evidence>
<reference evidence="1 2" key="1">
    <citation type="submission" date="2017-10" db="EMBL/GenBank/DDBJ databases">
        <title>Comparative genomics in systemic dimorphic fungi from Ajellomycetaceae.</title>
        <authorList>
            <person name="Munoz J.F."/>
            <person name="Mcewen J.G."/>
            <person name="Clay O.K."/>
            <person name="Cuomo C.A."/>
        </authorList>
    </citation>
    <scope>NUCLEOTIDE SEQUENCE [LARGE SCALE GENOMIC DNA]</scope>
    <source>
        <strain evidence="1 2">UAMH4076</strain>
    </source>
</reference>
<evidence type="ECO:0000313" key="2">
    <source>
        <dbReference type="Proteomes" id="UP000226031"/>
    </source>
</evidence>
<protein>
    <submittedName>
        <fullName evidence="1">Uncharacterized protein</fullName>
    </submittedName>
</protein>
<feature type="non-terminal residue" evidence="1">
    <location>
        <position position="56"/>
    </location>
</feature>
<organism evidence="1 2">
    <name type="scientific">[Emmonsia] crescens</name>
    <dbReference type="NCBI Taxonomy" id="73230"/>
    <lineage>
        <taxon>Eukaryota</taxon>
        <taxon>Fungi</taxon>
        <taxon>Dikarya</taxon>
        <taxon>Ascomycota</taxon>
        <taxon>Pezizomycotina</taxon>
        <taxon>Eurotiomycetes</taxon>
        <taxon>Eurotiomycetidae</taxon>
        <taxon>Onygenales</taxon>
        <taxon>Ajellomycetaceae</taxon>
        <taxon>Emergomyces</taxon>
    </lineage>
</organism>
<dbReference type="EMBL" id="PDND01000427">
    <property type="protein sequence ID" value="PGH28461.1"/>
    <property type="molecule type" value="Genomic_DNA"/>
</dbReference>
<comment type="caution">
    <text evidence="1">The sequence shown here is derived from an EMBL/GenBank/DDBJ whole genome shotgun (WGS) entry which is preliminary data.</text>
</comment>
<sequence>LCPKTGACMKCFSPAGDVLSESYSTLISWLRSARGRTDGRFSSQVRCAMFRGELQG</sequence>
<dbReference type="AlphaFoldDB" id="A0A2B7Z525"/>
<accession>A0A2B7Z525</accession>